<feature type="chain" id="PRO_5015472160" evidence="2">
    <location>
        <begin position="33"/>
        <end position="352"/>
    </location>
</feature>
<gene>
    <name evidence="4" type="ORF">CBI38_21555</name>
</gene>
<protein>
    <submittedName>
        <fullName evidence="4">ABC transporter substrate-binding protein</fullName>
    </submittedName>
</protein>
<organism evidence="4 5">
    <name type="scientific">Rhodococcus oxybenzonivorans</name>
    <dbReference type="NCBI Taxonomy" id="1990687"/>
    <lineage>
        <taxon>Bacteria</taxon>
        <taxon>Bacillati</taxon>
        <taxon>Actinomycetota</taxon>
        <taxon>Actinomycetes</taxon>
        <taxon>Mycobacteriales</taxon>
        <taxon>Nocardiaceae</taxon>
        <taxon>Rhodococcus</taxon>
    </lineage>
</organism>
<evidence type="ECO:0000256" key="1">
    <source>
        <dbReference type="ARBA" id="ARBA00008814"/>
    </source>
</evidence>
<dbReference type="PANTHER" id="PTHR30535">
    <property type="entry name" value="VITAMIN B12-BINDING PROTEIN"/>
    <property type="match status" value="1"/>
</dbReference>
<dbReference type="PANTHER" id="PTHR30535:SF7">
    <property type="entry name" value="IRON(III) DICITRATE-BINDING PROTEIN"/>
    <property type="match status" value="1"/>
</dbReference>
<feature type="domain" description="Fe/B12 periplasmic-binding" evidence="3">
    <location>
        <begin position="67"/>
        <end position="352"/>
    </location>
</feature>
<evidence type="ECO:0000313" key="5">
    <source>
        <dbReference type="Proteomes" id="UP000245711"/>
    </source>
</evidence>
<evidence type="ECO:0000313" key="4">
    <source>
        <dbReference type="EMBL" id="AWK73760.1"/>
    </source>
</evidence>
<reference evidence="4 5" key="1">
    <citation type="submission" date="2017-05" db="EMBL/GenBank/DDBJ databases">
        <title>Isolation of Rhodococcus sp. S2-17 biodegrading of BP-3.</title>
        <authorList>
            <person name="Lee Y."/>
            <person name="Kim K.H."/>
            <person name="Chun B.H."/>
            <person name="Jung H.S."/>
            <person name="Jeon C.O."/>
        </authorList>
    </citation>
    <scope>NUCLEOTIDE SEQUENCE [LARGE SCALE GENOMIC DNA]</scope>
    <source>
        <strain evidence="4 5">S2-17</strain>
    </source>
</reference>
<feature type="signal peptide" evidence="2">
    <location>
        <begin position="1"/>
        <end position="32"/>
    </location>
</feature>
<dbReference type="RefSeq" id="WP_204164788.1">
    <property type="nucleotide sequence ID" value="NZ_CP021354.1"/>
</dbReference>
<dbReference type="Pfam" id="PF01497">
    <property type="entry name" value="Peripla_BP_2"/>
    <property type="match status" value="1"/>
</dbReference>
<accession>A0A2S2BYP1</accession>
<comment type="similarity">
    <text evidence="1">Belongs to the bacterial solute-binding protein 8 family.</text>
</comment>
<dbReference type="PROSITE" id="PS50983">
    <property type="entry name" value="FE_B12_PBP"/>
    <property type="match status" value="1"/>
</dbReference>
<dbReference type="Proteomes" id="UP000245711">
    <property type="component" value="Chromosome"/>
</dbReference>
<evidence type="ECO:0000259" key="3">
    <source>
        <dbReference type="PROSITE" id="PS50983"/>
    </source>
</evidence>
<dbReference type="PROSITE" id="PS51257">
    <property type="entry name" value="PROKAR_LIPOPROTEIN"/>
    <property type="match status" value="1"/>
</dbReference>
<evidence type="ECO:0000256" key="2">
    <source>
        <dbReference type="SAM" id="SignalP"/>
    </source>
</evidence>
<dbReference type="KEGG" id="roz:CBI38_21555"/>
<sequence length="352" mass="37177">MTIVKISVGRIGLVAVTAVLASALVACGQSEAVDDTGAAATGEGSTNYPLVLDNCGKTVTVDAPPERVVSLDQGSTEILLSLGLADRMVGTASWTDPVRDNLAEANASVPRLADNAPTYEVVLDADPDFVTASFGRHFKQGGVAERARFDETGVESYLSPTDCENGVSINGGGKRTTPLTMDALYQEIREIAAVFDVNERGARLVDELQGREAAAIAGIEKSNVSMAFWFADTKSPYAAGGLGSANLLATTVGATNVFSDLTDDWAAVGWETVVERNPEVLVLGDLLRNRFPGDLLADKIAFLESDPVTRNLDAVRNHRYIALHGAEMNPSIRAVDGLEKVAAGLRDLKVPS</sequence>
<keyword evidence="2" id="KW-0732">Signal</keyword>
<dbReference type="SUPFAM" id="SSF53807">
    <property type="entry name" value="Helical backbone' metal receptor"/>
    <property type="match status" value="1"/>
</dbReference>
<keyword evidence="5" id="KW-1185">Reference proteome</keyword>
<proteinExistence type="inferred from homology"/>
<dbReference type="EMBL" id="CP021354">
    <property type="protein sequence ID" value="AWK73760.1"/>
    <property type="molecule type" value="Genomic_DNA"/>
</dbReference>
<name>A0A2S2BYP1_9NOCA</name>
<dbReference type="InterPro" id="IPR002491">
    <property type="entry name" value="ABC_transptr_periplasmic_BD"/>
</dbReference>
<dbReference type="InterPro" id="IPR050902">
    <property type="entry name" value="ABC_Transporter_SBP"/>
</dbReference>
<dbReference type="AlphaFoldDB" id="A0A2S2BYP1"/>
<dbReference type="Gene3D" id="3.40.50.1980">
    <property type="entry name" value="Nitrogenase molybdenum iron protein domain"/>
    <property type="match status" value="2"/>
</dbReference>